<dbReference type="InterPro" id="IPR001078">
    <property type="entry name" value="2-oxoacid_DH_actylTfrase"/>
</dbReference>
<dbReference type="Gene3D" id="3.30.559.10">
    <property type="entry name" value="Chloramphenicol acetyltransferase-like domain"/>
    <property type="match status" value="1"/>
</dbReference>
<dbReference type="Pfam" id="PF00198">
    <property type="entry name" value="2-oxoacid_dh"/>
    <property type="match status" value="1"/>
</dbReference>
<evidence type="ECO:0000313" key="10">
    <source>
        <dbReference type="EMBL" id="MEI5908163.1"/>
    </source>
</evidence>
<evidence type="ECO:0000256" key="4">
    <source>
        <dbReference type="ARBA" id="ARBA00022823"/>
    </source>
</evidence>
<dbReference type="EC" id="2.3.1.-" evidence="6"/>
<keyword evidence="4 6" id="KW-0450">Lipoyl</keyword>
<feature type="domain" description="Peripheral subunit-binding (PSBD)" evidence="9">
    <location>
        <begin position="118"/>
        <end position="155"/>
    </location>
</feature>
<evidence type="ECO:0000256" key="1">
    <source>
        <dbReference type="ARBA" id="ARBA00001938"/>
    </source>
</evidence>
<dbReference type="InterPro" id="IPR004167">
    <property type="entry name" value="PSBD"/>
</dbReference>
<dbReference type="PROSITE" id="PS00189">
    <property type="entry name" value="LIPOYL"/>
    <property type="match status" value="1"/>
</dbReference>
<dbReference type="PROSITE" id="PS50968">
    <property type="entry name" value="BIOTINYL_LIPOYL"/>
    <property type="match status" value="1"/>
</dbReference>
<organism evidence="10 11">
    <name type="scientific">Bacillus spongiae</name>
    <dbReference type="NCBI Taxonomy" id="2683610"/>
    <lineage>
        <taxon>Bacteria</taxon>
        <taxon>Bacillati</taxon>
        <taxon>Bacillota</taxon>
        <taxon>Bacilli</taxon>
        <taxon>Bacillales</taxon>
        <taxon>Bacillaceae</taxon>
        <taxon>Bacillus</taxon>
    </lineage>
</organism>
<evidence type="ECO:0000256" key="5">
    <source>
        <dbReference type="ARBA" id="ARBA00023315"/>
    </source>
</evidence>
<feature type="region of interest" description="Disordered" evidence="7">
    <location>
        <begin position="83"/>
        <end position="119"/>
    </location>
</feature>
<dbReference type="SUPFAM" id="SSF51230">
    <property type="entry name" value="Single hybrid motif"/>
    <property type="match status" value="1"/>
</dbReference>
<dbReference type="InterPro" id="IPR050743">
    <property type="entry name" value="2-oxoacid_DH_E2_comp"/>
</dbReference>
<protein>
    <recommendedName>
        <fullName evidence="6">Dihydrolipoamide acetyltransferase component of pyruvate dehydrogenase complex</fullName>
        <ecNumber evidence="6">2.3.1.-</ecNumber>
    </recommendedName>
</protein>
<dbReference type="PROSITE" id="PS51826">
    <property type="entry name" value="PSBD"/>
    <property type="match status" value="1"/>
</dbReference>
<dbReference type="SUPFAM" id="SSF47005">
    <property type="entry name" value="Peripheral subunit-binding domain of 2-oxo acid dehydrogenase complex"/>
    <property type="match status" value="1"/>
</dbReference>
<name>A0ABU8HFK0_9BACI</name>
<dbReference type="PANTHER" id="PTHR43178">
    <property type="entry name" value="DIHYDROLIPOAMIDE ACETYLTRANSFERASE COMPONENT OF PYRUVATE DEHYDROGENASE COMPLEX"/>
    <property type="match status" value="1"/>
</dbReference>
<evidence type="ECO:0000259" key="8">
    <source>
        <dbReference type="PROSITE" id="PS50968"/>
    </source>
</evidence>
<dbReference type="Gene3D" id="2.40.50.100">
    <property type="match status" value="1"/>
</dbReference>
<dbReference type="Proteomes" id="UP001312865">
    <property type="component" value="Unassembled WGS sequence"/>
</dbReference>
<dbReference type="InterPro" id="IPR011053">
    <property type="entry name" value="Single_hybrid_motif"/>
</dbReference>
<dbReference type="InterPro" id="IPR003016">
    <property type="entry name" value="2-oxoA_DH_lipoyl-BS"/>
</dbReference>
<dbReference type="EMBL" id="JBBAXC010000011">
    <property type="protein sequence ID" value="MEI5908163.1"/>
    <property type="molecule type" value="Genomic_DNA"/>
</dbReference>
<evidence type="ECO:0000256" key="7">
    <source>
        <dbReference type="SAM" id="MobiDB-lite"/>
    </source>
</evidence>
<dbReference type="GO" id="GO:0016746">
    <property type="term" value="F:acyltransferase activity"/>
    <property type="evidence" value="ECO:0007669"/>
    <property type="project" value="UniProtKB-KW"/>
</dbReference>
<evidence type="ECO:0000259" key="9">
    <source>
        <dbReference type="PROSITE" id="PS51826"/>
    </source>
</evidence>
<dbReference type="InterPro" id="IPR036625">
    <property type="entry name" value="E3-bd_dom_sf"/>
</dbReference>
<dbReference type="Pfam" id="PF00364">
    <property type="entry name" value="Biotin_lipoyl"/>
    <property type="match status" value="1"/>
</dbReference>
<dbReference type="InterPro" id="IPR023213">
    <property type="entry name" value="CAT-like_dom_sf"/>
</dbReference>
<feature type="domain" description="Lipoyl-binding" evidence="8">
    <location>
        <begin position="3"/>
        <end position="78"/>
    </location>
</feature>
<dbReference type="Gene3D" id="4.10.320.10">
    <property type="entry name" value="E3-binding domain"/>
    <property type="match status" value="1"/>
</dbReference>
<evidence type="ECO:0000256" key="6">
    <source>
        <dbReference type="RuleBase" id="RU003423"/>
    </source>
</evidence>
<gene>
    <name evidence="10" type="ORF">WAK64_13975</name>
</gene>
<comment type="similarity">
    <text evidence="2 6">Belongs to the 2-oxoacid dehydrogenase family.</text>
</comment>
<keyword evidence="3 6" id="KW-0808">Transferase</keyword>
<comment type="cofactor">
    <cofactor evidence="1 6">
        <name>(R)-lipoate</name>
        <dbReference type="ChEBI" id="CHEBI:83088"/>
    </cofactor>
</comment>
<accession>A0ABU8HFK0</accession>
<evidence type="ECO:0000256" key="2">
    <source>
        <dbReference type="ARBA" id="ARBA00007317"/>
    </source>
</evidence>
<feature type="compositionally biased region" description="Basic residues" evidence="7">
    <location>
        <begin position="108"/>
        <end position="117"/>
    </location>
</feature>
<dbReference type="SUPFAM" id="SSF52777">
    <property type="entry name" value="CoA-dependent acyltransferases"/>
    <property type="match status" value="1"/>
</dbReference>
<dbReference type="InterPro" id="IPR000089">
    <property type="entry name" value="Biotin_lipoyl"/>
</dbReference>
<sequence>MAIEKITMPQLGESVTEGTISKWLVSPGDTVNKYDPLAEVMTDKVNAEVPSSFTGKIVELIAEEGDTLAVGEVICSIEVEGGAATTSTETVEEKQEPSTNTSSAPAKAPKKQAKGKARYSPAVLKLSQEHDIDLSLVEGSGKEGRITRKDLMKIIESGNIPKEKQPVVETVTKETAPTVSNVTEPVVPKATTTAAPSPSVPVAPGDIEIPVTGVRKAIAANMLRSKHEAPHAWTMMEIDVTNLVSYRDSLKAEFKQREGFNLTYFAFFVKAVAQALKEFPQINSMWAGDKIVQKKDINISIAVATDDALFVPVIKNADEKTIKGIGREIAELAGKVRAGKLKSEDMQGGTFTVNNTGSFGSVQSMGIINHPQAAILQVESIVKRPVVMDNGMIAVRDMVNLCMSLDHRVLDGLVCGRFLQSIKHNLETISKENTSVY</sequence>
<evidence type="ECO:0000256" key="3">
    <source>
        <dbReference type="ARBA" id="ARBA00022679"/>
    </source>
</evidence>
<keyword evidence="11" id="KW-1185">Reference proteome</keyword>
<keyword evidence="5 6" id="KW-0012">Acyltransferase</keyword>
<comment type="caution">
    <text evidence="10">The sequence shown here is derived from an EMBL/GenBank/DDBJ whole genome shotgun (WGS) entry which is preliminary data.</text>
</comment>
<evidence type="ECO:0000313" key="11">
    <source>
        <dbReference type="Proteomes" id="UP001312865"/>
    </source>
</evidence>
<dbReference type="CDD" id="cd06849">
    <property type="entry name" value="lipoyl_domain"/>
    <property type="match status" value="1"/>
</dbReference>
<dbReference type="RefSeq" id="WP_336587603.1">
    <property type="nucleotide sequence ID" value="NZ_JBBAXC010000011.1"/>
</dbReference>
<proteinExistence type="inferred from homology"/>
<dbReference type="PANTHER" id="PTHR43178:SF5">
    <property type="entry name" value="LIPOAMIDE ACYLTRANSFERASE COMPONENT OF BRANCHED-CHAIN ALPHA-KETO ACID DEHYDROGENASE COMPLEX, MITOCHONDRIAL"/>
    <property type="match status" value="1"/>
</dbReference>
<reference evidence="10 11" key="1">
    <citation type="journal article" date="2018" name="J. Microbiol.">
        <title>Bacillus spongiae sp. nov., isolated from sponge of Jeju Island.</title>
        <authorList>
            <person name="Lee G.E."/>
            <person name="Im W.T."/>
            <person name="Park J.S."/>
        </authorList>
    </citation>
    <scope>NUCLEOTIDE SEQUENCE [LARGE SCALE GENOMIC DNA]</scope>
    <source>
        <strain evidence="10 11">135PIL107-10</strain>
    </source>
</reference>
<dbReference type="Pfam" id="PF02817">
    <property type="entry name" value="E3_binding"/>
    <property type="match status" value="1"/>
</dbReference>